<name>A0A101M0C7_PICGL</name>
<proteinExistence type="predicted"/>
<accession>A0A101M0C7</accession>
<protein>
    <submittedName>
        <fullName evidence="1">Uncharacterized protein</fullName>
    </submittedName>
</protein>
<dbReference type="AlphaFoldDB" id="A0A101M0C7"/>
<evidence type="ECO:0000313" key="1">
    <source>
        <dbReference type="EMBL" id="KUM48553.1"/>
    </source>
</evidence>
<organism evidence="1">
    <name type="scientific">Picea glauca</name>
    <name type="common">White spruce</name>
    <name type="synonym">Pinus glauca</name>
    <dbReference type="NCBI Taxonomy" id="3330"/>
    <lineage>
        <taxon>Eukaryota</taxon>
        <taxon>Viridiplantae</taxon>
        <taxon>Streptophyta</taxon>
        <taxon>Embryophyta</taxon>
        <taxon>Tracheophyta</taxon>
        <taxon>Spermatophyta</taxon>
        <taxon>Pinopsida</taxon>
        <taxon>Pinidae</taxon>
        <taxon>Conifers I</taxon>
        <taxon>Pinales</taxon>
        <taxon>Pinaceae</taxon>
        <taxon>Picea</taxon>
    </lineage>
</organism>
<dbReference type="EMBL" id="LKAM01000005">
    <property type="protein sequence ID" value="KUM48553.1"/>
    <property type="molecule type" value="Genomic_DNA"/>
</dbReference>
<reference evidence="1" key="1">
    <citation type="journal article" date="2015" name="Genome Biol. Evol.">
        <title>Organellar Genomes of White Spruce (Picea glauca): Assembly and Annotation.</title>
        <authorList>
            <person name="Jackman S.D."/>
            <person name="Warren R.L."/>
            <person name="Gibb E.A."/>
            <person name="Vandervalk B.P."/>
            <person name="Mohamadi H."/>
            <person name="Chu J."/>
            <person name="Raymond A."/>
            <person name="Pleasance S."/>
            <person name="Coope R."/>
            <person name="Wildung M.R."/>
            <person name="Ritland C.E."/>
            <person name="Bousquet J."/>
            <person name="Jones S.J."/>
            <person name="Bohlmann J."/>
            <person name="Birol I."/>
        </authorList>
    </citation>
    <scope>NUCLEOTIDE SEQUENCE [LARGE SCALE GENOMIC DNA]</scope>
    <source>
        <tissue evidence="1">Flushing bud</tissue>
    </source>
</reference>
<sequence length="50" mass="5590">MYTSQNHGRFLRNNCEMLSHSLNVMRCGWGVLYEGGVLSLRACVRLGAMG</sequence>
<gene>
    <name evidence="1" type="ORF">ABT39_MTgene4568</name>
</gene>
<keyword evidence="1" id="KW-0496">Mitochondrion</keyword>
<comment type="caution">
    <text evidence="1">The sequence shown here is derived from an EMBL/GenBank/DDBJ whole genome shotgun (WGS) entry which is preliminary data.</text>
</comment>
<geneLocation type="mitochondrion" evidence="1"/>